<feature type="compositionally biased region" description="Low complexity" evidence="1">
    <location>
        <begin position="103"/>
        <end position="123"/>
    </location>
</feature>
<feature type="compositionally biased region" description="Basic residues" evidence="1">
    <location>
        <begin position="22"/>
        <end position="49"/>
    </location>
</feature>
<gene>
    <name evidence="3" type="primary">LOC116303901</name>
</gene>
<dbReference type="InParanoid" id="A0A6P8ISW1"/>
<feature type="unsure residue" description="E or Q" evidence="3">
    <location>
        <position position="127"/>
    </location>
</feature>
<dbReference type="OrthoDB" id="2538345at2759"/>
<organism evidence="2 3">
    <name type="scientific">Actinia tenebrosa</name>
    <name type="common">Australian red waratah sea anemone</name>
    <dbReference type="NCBI Taxonomy" id="6105"/>
    <lineage>
        <taxon>Eukaryota</taxon>
        <taxon>Metazoa</taxon>
        <taxon>Cnidaria</taxon>
        <taxon>Anthozoa</taxon>
        <taxon>Hexacorallia</taxon>
        <taxon>Actiniaria</taxon>
        <taxon>Actiniidae</taxon>
        <taxon>Actinia</taxon>
    </lineage>
</organism>
<feature type="region of interest" description="Disordered" evidence="1">
    <location>
        <begin position="1"/>
        <end position="162"/>
    </location>
</feature>
<sequence>MADKEAKRRKRSRSYSSDKDSKRKPRSSSKSSSRTKKLREPRKKSRSRSRSVSTSSNPEHERKSRRKRRTRSSISASSSSGERKSKQKKRVKSLSSRRKSRSCSRSGLSSSSRSSSSSSSSSDSEYERKKAKKSKHKTTKKKKKRKKMKKRKKSTHAVNQNKYGKYGILSEADQFTKQPEFYCWLQEARQLNPETLPRLETRKMFETFMEDYNTATLPHKKYYNLVKWEMKYNAKKRLKEIKKAKKNSISFADDETKHTMKFKGEEKRYGLSKERILEMKRAIQERTEQEYKKNVGFEQAARK</sequence>
<proteinExistence type="predicted"/>
<dbReference type="PANTHER" id="PTHR34689:SF1">
    <property type="entry name" value="NUCLEIC ACID-BINDING PROTEIN"/>
    <property type="match status" value="1"/>
</dbReference>
<name>A0A6P8ISW1_ACTTE</name>
<feature type="compositionally biased region" description="Basic residues" evidence="1">
    <location>
        <begin position="129"/>
        <end position="155"/>
    </location>
</feature>
<keyword evidence="2" id="KW-1185">Reference proteome</keyword>
<dbReference type="KEGG" id="aten:116303901"/>
<dbReference type="PANTHER" id="PTHR34689">
    <property type="entry name" value="NUCLEIC ACID-BINDING PROTEIN"/>
    <property type="match status" value="1"/>
</dbReference>
<dbReference type="Proteomes" id="UP000515163">
    <property type="component" value="Unplaced"/>
</dbReference>
<dbReference type="AlphaFoldDB" id="A0A6P8ISW1"/>
<evidence type="ECO:0000313" key="3">
    <source>
        <dbReference type="RefSeq" id="XP_031569370.1"/>
    </source>
</evidence>
<feature type="compositionally biased region" description="Basic residues" evidence="1">
    <location>
        <begin position="85"/>
        <end position="102"/>
    </location>
</feature>
<dbReference type="RefSeq" id="XP_031569370.1">
    <property type="nucleotide sequence ID" value="XM_031713510.1"/>
</dbReference>
<reference evidence="3" key="1">
    <citation type="submission" date="2025-08" db="UniProtKB">
        <authorList>
            <consortium name="RefSeq"/>
        </authorList>
    </citation>
    <scope>IDENTIFICATION</scope>
</reference>
<evidence type="ECO:0000256" key="1">
    <source>
        <dbReference type="SAM" id="MobiDB-lite"/>
    </source>
</evidence>
<protein>
    <submittedName>
        <fullName evidence="3">Protein FAM133-like</fullName>
    </submittedName>
</protein>
<accession>A0A6P8ISW1</accession>
<evidence type="ECO:0000313" key="2">
    <source>
        <dbReference type="Proteomes" id="UP000515163"/>
    </source>
</evidence>